<dbReference type="Gene3D" id="1.25.40.20">
    <property type="entry name" value="Ankyrin repeat-containing domain"/>
    <property type="match status" value="2"/>
</dbReference>
<dbReference type="Gene3D" id="3.30.200.20">
    <property type="entry name" value="Phosphorylase Kinase, domain 1"/>
    <property type="match status" value="1"/>
</dbReference>
<dbReference type="InterPro" id="IPR008271">
    <property type="entry name" value="Ser/Thr_kinase_AS"/>
</dbReference>
<dbReference type="SMART" id="SM00248">
    <property type="entry name" value="ANK"/>
    <property type="match status" value="6"/>
</dbReference>
<dbReference type="SMART" id="SM00220">
    <property type="entry name" value="S_TKc"/>
    <property type="match status" value="1"/>
</dbReference>
<keyword evidence="3 6" id="KW-0547">Nucleotide-binding</keyword>
<evidence type="ECO:0000256" key="6">
    <source>
        <dbReference type="PROSITE-ProRule" id="PRU10141"/>
    </source>
</evidence>
<proteinExistence type="inferred from homology"/>
<dbReference type="Proteomes" id="UP001150062">
    <property type="component" value="Unassembled WGS sequence"/>
</dbReference>
<evidence type="ECO:0000256" key="1">
    <source>
        <dbReference type="ARBA" id="ARBA00005843"/>
    </source>
</evidence>
<dbReference type="Pfam" id="PF00069">
    <property type="entry name" value="Pkinase"/>
    <property type="match status" value="1"/>
</dbReference>
<feature type="region of interest" description="Disordered" evidence="7">
    <location>
        <begin position="371"/>
        <end position="397"/>
    </location>
</feature>
<feature type="binding site" evidence="6">
    <location>
        <position position="317"/>
    </location>
    <ligand>
        <name>ATP</name>
        <dbReference type="ChEBI" id="CHEBI:30616"/>
    </ligand>
</feature>
<feature type="repeat" description="ANK" evidence="5">
    <location>
        <begin position="166"/>
        <end position="194"/>
    </location>
</feature>
<dbReference type="Pfam" id="PF12796">
    <property type="entry name" value="Ank_2"/>
    <property type="match status" value="2"/>
</dbReference>
<name>A0ABQ8YR71_9EUKA</name>
<feature type="repeat" description="ANK" evidence="5">
    <location>
        <begin position="133"/>
        <end position="165"/>
    </location>
</feature>
<organism evidence="9 10">
    <name type="scientific">Anaeramoeba flamelloides</name>
    <dbReference type="NCBI Taxonomy" id="1746091"/>
    <lineage>
        <taxon>Eukaryota</taxon>
        <taxon>Metamonada</taxon>
        <taxon>Anaeramoebidae</taxon>
        <taxon>Anaeramoeba</taxon>
    </lineage>
</organism>
<feature type="repeat" description="ANK" evidence="5">
    <location>
        <begin position="33"/>
        <end position="65"/>
    </location>
</feature>
<dbReference type="InterPro" id="IPR000719">
    <property type="entry name" value="Prot_kinase_dom"/>
</dbReference>
<dbReference type="PROSITE" id="PS50088">
    <property type="entry name" value="ANK_REPEAT"/>
    <property type="match status" value="6"/>
</dbReference>
<comment type="similarity">
    <text evidence="1">Belongs to the protein kinase superfamily. TKL Ser/Thr protein kinase family.</text>
</comment>
<dbReference type="InterPro" id="IPR051681">
    <property type="entry name" value="Ser/Thr_Kinases-Pseudokinases"/>
</dbReference>
<feature type="repeat" description="ANK" evidence="5">
    <location>
        <begin position="200"/>
        <end position="232"/>
    </location>
</feature>
<keyword evidence="5" id="KW-0040">ANK repeat</keyword>
<feature type="domain" description="Protein kinase" evidence="8">
    <location>
        <begin position="289"/>
        <end position="654"/>
    </location>
</feature>
<evidence type="ECO:0000259" key="8">
    <source>
        <dbReference type="PROSITE" id="PS50011"/>
    </source>
</evidence>
<dbReference type="PRINTS" id="PR01415">
    <property type="entry name" value="ANKYRIN"/>
</dbReference>
<dbReference type="InterPro" id="IPR001245">
    <property type="entry name" value="Ser-Thr/Tyr_kinase_cat_dom"/>
</dbReference>
<evidence type="ECO:0000256" key="2">
    <source>
        <dbReference type="ARBA" id="ARBA00022527"/>
    </source>
</evidence>
<dbReference type="SUPFAM" id="SSF48403">
    <property type="entry name" value="Ankyrin repeat"/>
    <property type="match status" value="1"/>
</dbReference>
<evidence type="ECO:0000313" key="10">
    <source>
        <dbReference type="Proteomes" id="UP001150062"/>
    </source>
</evidence>
<dbReference type="PROSITE" id="PS00108">
    <property type="entry name" value="PROTEIN_KINASE_ST"/>
    <property type="match status" value="1"/>
</dbReference>
<accession>A0ABQ8YR71</accession>
<keyword evidence="4 6" id="KW-0067">ATP-binding</keyword>
<sequence>MSNKLVDYVYSNSLTKVKTVFKNNKVNINGIIYDRTLLHWSCTAGKLEITKFLLSKGADVNKADKRGRTPLHDASDQGRQDLIRILLDVGSLINKKDRKGFTPLYYAFLSRNISSVKILIRRGARLDFRFGDEGKLVLHLACNFGRPDMVEFLIKHGVDVDAMTTTGFTPLYYAIESGCIGCVESLLKHNANMNLIFGDQNQTALHYSAQINDLKISVLLLKYGADPTIQDSTKSTPADLAVESFKSKLQQYARVFVDYSGAILPEFIDEYQSCLNETKNQFIVNPNDIKQEKLIGQGGFSKVYQGQYQGNRIAIKKFHEELNAQNTQMFKREVALYSKCRHPNIIKMIGYHYNELNKISNKQISNQTSLLNKDQDQEKNTKIKNPNQNQISMEYKDTEKNNSIDISKLESNSKLCSEYESKFSSESDESKESEKHEESVLVTSNNSSMMLLEYCSNDLNKSIQSLKKKNIFLDKSRILKLILDIAQGMKYLHNNGIVHRDLKPSNIFLTEQDHIKIADFGLSIFFRDSNYQKDSPQEKRKNKKIFNVPMSVRIGTDLYMAPEMMNSEQEKCSFPIDIFSFGLIMYEITTLKKPLQLASLARSGRNIQNSNIEMPSNNDCDQEIIDLIYQCLQKEPKKRPTFTHICKILGNLEK</sequence>
<dbReference type="InterPro" id="IPR011009">
    <property type="entry name" value="Kinase-like_dom_sf"/>
</dbReference>
<keyword evidence="10" id="KW-1185">Reference proteome</keyword>
<dbReference type="SUPFAM" id="SSF56112">
    <property type="entry name" value="Protein kinase-like (PK-like)"/>
    <property type="match status" value="1"/>
</dbReference>
<evidence type="ECO:0000256" key="4">
    <source>
        <dbReference type="ARBA" id="ARBA00022840"/>
    </source>
</evidence>
<dbReference type="PROSITE" id="PS50297">
    <property type="entry name" value="ANK_REP_REGION"/>
    <property type="match status" value="6"/>
</dbReference>
<protein>
    <recommendedName>
        <fullName evidence="8">Protein kinase domain-containing protein</fullName>
    </recommendedName>
</protein>
<evidence type="ECO:0000313" key="9">
    <source>
        <dbReference type="EMBL" id="KAJ6247096.1"/>
    </source>
</evidence>
<feature type="repeat" description="ANK" evidence="5">
    <location>
        <begin position="66"/>
        <end position="98"/>
    </location>
</feature>
<gene>
    <name evidence="9" type="ORF">M0813_18621</name>
</gene>
<dbReference type="PANTHER" id="PTHR44329">
    <property type="entry name" value="SERINE/THREONINE-PROTEIN KINASE TNNI3K-RELATED"/>
    <property type="match status" value="1"/>
</dbReference>
<keyword evidence="2" id="KW-0723">Serine/threonine-protein kinase</keyword>
<dbReference type="Gene3D" id="1.10.510.10">
    <property type="entry name" value="Transferase(Phosphotransferase) domain 1"/>
    <property type="match status" value="1"/>
</dbReference>
<keyword evidence="2" id="KW-0418">Kinase</keyword>
<dbReference type="Pfam" id="PF07714">
    <property type="entry name" value="PK_Tyr_Ser-Thr"/>
    <property type="match status" value="1"/>
</dbReference>
<keyword evidence="2" id="KW-0808">Transferase</keyword>
<dbReference type="PROSITE" id="PS00107">
    <property type="entry name" value="PROTEIN_KINASE_ATP"/>
    <property type="match status" value="1"/>
</dbReference>
<evidence type="ECO:0000256" key="7">
    <source>
        <dbReference type="SAM" id="MobiDB-lite"/>
    </source>
</evidence>
<reference evidence="9" key="1">
    <citation type="submission" date="2022-08" db="EMBL/GenBank/DDBJ databases">
        <title>Novel sulfate-reducing endosymbionts in the free-living metamonad Anaeramoeba.</title>
        <authorList>
            <person name="Jerlstrom-Hultqvist J."/>
            <person name="Cepicka I."/>
            <person name="Gallot-Lavallee L."/>
            <person name="Salas-Leiva D."/>
            <person name="Curtis B.A."/>
            <person name="Zahonova K."/>
            <person name="Pipaliya S."/>
            <person name="Dacks J."/>
            <person name="Roger A.J."/>
        </authorList>
    </citation>
    <scope>NUCLEOTIDE SEQUENCE</scope>
    <source>
        <strain evidence="9">Schooner1</strain>
    </source>
</reference>
<feature type="compositionally biased region" description="Polar residues" evidence="7">
    <location>
        <begin position="383"/>
        <end position="392"/>
    </location>
</feature>
<feature type="repeat" description="ANK" evidence="5">
    <location>
        <begin position="99"/>
        <end position="131"/>
    </location>
</feature>
<evidence type="ECO:0000256" key="5">
    <source>
        <dbReference type="PROSITE-ProRule" id="PRU00023"/>
    </source>
</evidence>
<dbReference type="PROSITE" id="PS50011">
    <property type="entry name" value="PROTEIN_KINASE_DOM"/>
    <property type="match status" value="1"/>
</dbReference>
<dbReference type="InterPro" id="IPR036770">
    <property type="entry name" value="Ankyrin_rpt-contain_sf"/>
</dbReference>
<dbReference type="PANTHER" id="PTHR44329:SF298">
    <property type="entry name" value="MIXED LINEAGE KINASE DOMAIN-LIKE PROTEIN"/>
    <property type="match status" value="1"/>
</dbReference>
<dbReference type="InterPro" id="IPR002110">
    <property type="entry name" value="Ankyrin_rpt"/>
</dbReference>
<dbReference type="Pfam" id="PF00023">
    <property type="entry name" value="Ank"/>
    <property type="match status" value="1"/>
</dbReference>
<evidence type="ECO:0000256" key="3">
    <source>
        <dbReference type="ARBA" id="ARBA00022741"/>
    </source>
</evidence>
<dbReference type="InterPro" id="IPR017441">
    <property type="entry name" value="Protein_kinase_ATP_BS"/>
</dbReference>
<comment type="caution">
    <text evidence="9">The sequence shown here is derived from an EMBL/GenBank/DDBJ whole genome shotgun (WGS) entry which is preliminary data.</text>
</comment>
<dbReference type="EMBL" id="JAOAOG010000127">
    <property type="protein sequence ID" value="KAJ6247096.1"/>
    <property type="molecule type" value="Genomic_DNA"/>
</dbReference>